<dbReference type="SUPFAM" id="SSF52374">
    <property type="entry name" value="Nucleotidylyl transferase"/>
    <property type="match status" value="1"/>
</dbReference>
<dbReference type="GO" id="GO:0006423">
    <property type="term" value="P:cysteinyl-tRNA aminoacylation"/>
    <property type="evidence" value="ECO:0007669"/>
    <property type="project" value="InterPro"/>
</dbReference>
<dbReference type="PANTHER" id="PTHR10890">
    <property type="entry name" value="CYSTEINYL-TRNA SYNTHETASE"/>
    <property type="match status" value="1"/>
</dbReference>
<dbReference type="NCBIfam" id="TIGR00435">
    <property type="entry name" value="cysS"/>
    <property type="match status" value="1"/>
</dbReference>
<comment type="cofactor">
    <cofactor evidence="1">
        <name>Zn(2+)</name>
        <dbReference type="ChEBI" id="CHEBI:29105"/>
    </cofactor>
</comment>
<dbReference type="SMART" id="SM00840">
    <property type="entry name" value="DALR_2"/>
    <property type="match status" value="2"/>
</dbReference>
<dbReference type="PANTHER" id="PTHR10890:SF3">
    <property type="entry name" value="CYSTEINE--TRNA LIGASE, CYTOPLASMIC"/>
    <property type="match status" value="1"/>
</dbReference>
<comment type="subcellular location">
    <subcellularLocation>
        <location evidence="2">Cytoplasm</location>
    </subcellularLocation>
</comment>
<evidence type="ECO:0000256" key="10">
    <source>
        <dbReference type="ARBA" id="ARBA00022840"/>
    </source>
</evidence>
<dbReference type="PRINTS" id="PR00983">
    <property type="entry name" value="TRNASYNTHCYS"/>
</dbReference>
<dbReference type="GO" id="GO:0005524">
    <property type="term" value="F:ATP binding"/>
    <property type="evidence" value="ECO:0007669"/>
    <property type="project" value="UniProtKB-KW"/>
</dbReference>
<dbReference type="AlphaFoldDB" id="A0A7R8WDC6"/>
<organism evidence="15">
    <name type="scientific">Cyprideis torosa</name>
    <dbReference type="NCBI Taxonomy" id="163714"/>
    <lineage>
        <taxon>Eukaryota</taxon>
        <taxon>Metazoa</taxon>
        <taxon>Ecdysozoa</taxon>
        <taxon>Arthropoda</taxon>
        <taxon>Crustacea</taxon>
        <taxon>Oligostraca</taxon>
        <taxon>Ostracoda</taxon>
        <taxon>Podocopa</taxon>
        <taxon>Podocopida</taxon>
        <taxon>Cytherocopina</taxon>
        <taxon>Cytheroidea</taxon>
        <taxon>Cytherideidae</taxon>
        <taxon>Cyprideis</taxon>
    </lineage>
</organism>
<dbReference type="GO" id="GO:0046872">
    <property type="term" value="F:metal ion binding"/>
    <property type="evidence" value="ECO:0007669"/>
    <property type="project" value="UniProtKB-KW"/>
</dbReference>
<keyword evidence="6" id="KW-0436">Ligase</keyword>
<proteinExistence type="inferred from homology"/>
<evidence type="ECO:0000256" key="12">
    <source>
        <dbReference type="ARBA" id="ARBA00023146"/>
    </source>
</evidence>
<dbReference type="Gene3D" id="3.40.50.620">
    <property type="entry name" value="HUPs"/>
    <property type="match status" value="1"/>
</dbReference>
<evidence type="ECO:0000256" key="3">
    <source>
        <dbReference type="ARBA" id="ARBA00005594"/>
    </source>
</evidence>
<dbReference type="HAMAP" id="MF_00041">
    <property type="entry name" value="Cys_tRNA_synth"/>
    <property type="match status" value="1"/>
</dbReference>
<evidence type="ECO:0000256" key="6">
    <source>
        <dbReference type="ARBA" id="ARBA00022598"/>
    </source>
</evidence>
<evidence type="ECO:0000256" key="4">
    <source>
        <dbReference type="ARBA" id="ARBA00012832"/>
    </source>
</evidence>
<protein>
    <recommendedName>
        <fullName evidence="14">Cysteine--tRNA ligase, cytoplasmic</fullName>
        <ecNumber evidence="4">6.1.1.16</ecNumber>
    </recommendedName>
    <alternativeName>
        <fullName evidence="13">Cysteinyl-tRNA synthetase</fullName>
    </alternativeName>
</protein>
<dbReference type="OrthoDB" id="438179at2759"/>
<gene>
    <name evidence="15" type="ORF">CTOB1V02_LOCUS7431</name>
</gene>
<evidence type="ECO:0000256" key="2">
    <source>
        <dbReference type="ARBA" id="ARBA00004496"/>
    </source>
</evidence>
<dbReference type="GO" id="GO:0004817">
    <property type="term" value="F:cysteine-tRNA ligase activity"/>
    <property type="evidence" value="ECO:0007669"/>
    <property type="project" value="UniProtKB-EC"/>
</dbReference>
<dbReference type="InterPro" id="IPR024909">
    <property type="entry name" value="Cys-tRNA/MSH_ligase"/>
</dbReference>
<evidence type="ECO:0000256" key="14">
    <source>
        <dbReference type="ARBA" id="ARBA00039362"/>
    </source>
</evidence>
<reference evidence="15" key="1">
    <citation type="submission" date="2020-11" db="EMBL/GenBank/DDBJ databases">
        <authorList>
            <person name="Tran Van P."/>
        </authorList>
    </citation>
    <scope>NUCLEOTIDE SEQUENCE</scope>
</reference>
<keyword evidence="9" id="KW-0862">Zinc</keyword>
<evidence type="ECO:0000256" key="13">
    <source>
        <dbReference type="ARBA" id="ARBA00031499"/>
    </source>
</evidence>
<evidence type="ECO:0000256" key="9">
    <source>
        <dbReference type="ARBA" id="ARBA00022833"/>
    </source>
</evidence>
<dbReference type="Pfam" id="PF09190">
    <property type="entry name" value="DALR_2"/>
    <property type="match status" value="2"/>
</dbReference>
<keyword evidence="11" id="KW-0648">Protein biosynthesis</keyword>
<dbReference type="EC" id="6.1.1.16" evidence="4"/>
<evidence type="ECO:0000256" key="5">
    <source>
        <dbReference type="ARBA" id="ARBA00022490"/>
    </source>
</evidence>
<keyword evidence="10" id="KW-0067">ATP-binding</keyword>
<dbReference type="InterPro" id="IPR015803">
    <property type="entry name" value="Cys-tRNA-ligase"/>
</dbReference>
<dbReference type="CDD" id="cd00672">
    <property type="entry name" value="CysRS_core"/>
    <property type="match status" value="1"/>
</dbReference>
<evidence type="ECO:0000256" key="11">
    <source>
        <dbReference type="ARBA" id="ARBA00022917"/>
    </source>
</evidence>
<dbReference type="InterPro" id="IPR014729">
    <property type="entry name" value="Rossmann-like_a/b/a_fold"/>
</dbReference>
<keyword evidence="5" id="KW-0963">Cytoplasm</keyword>
<dbReference type="InterPro" id="IPR015273">
    <property type="entry name" value="Cys-tRNA-synt_Ia_DALR"/>
</dbReference>
<evidence type="ECO:0000256" key="7">
    <source>
        <dbReference type="ARBA" id="ARBA00022723"/>
    </source>
</evidence>
<keyword evidence="7" id="KW-0479">Metal-binding</keyword>
<dbReference type="Gene3D" id="1.20.120.1910">
    <property type="entry name" value="Cysteine-tRNA ligase, C-terminal anti-codon recognition domain"/>
    <property type="match status" value="2"/>
</dbReference>
<accession>A0A7R8WDC6</accession>
<evidence type="ECO:0000313" key="15">
    <source>
        <dbReference type="EMBL" id="CAD7229562.1"/>
    </source>
</evidence>
<dbReference type="InterPro" id="IPR032678">
    <property type="entry name" value="tRNA-synt_1_cat_dom"/>
</dbReference>
<keyword evidence="12" id="KW-0030">Aminoacyl-tRNA synthetase</keyword>
<sequence length="618" mass="70085">MKELKIQNTLTGQKEVFKPILDNKVGMYVCGPTLYSEAHMGNVRTIISFDVIYRMLMSMGYQVRYVRNITDAGHLTNDQGEDVDRVGDAAKLSMLEPMELVKGFTNNFHYVTDLFNCLPPSIEPIASGHIIEIIECIQSMIEQGLAYEVNGSVYFDVNKYNEKFDGSYGILSKRKIDELIQESRELEAQGEKRNFIDFALWKSVGDDALQKWNSPWGQGGPGWHIECTAMSTKYLGNKFDIHGGGMDLKFPHHEAEIAQGKSCVSEFSVNYWIHTNMLTLNGAKMSKSKNNSITPLELVSGDNDIFEKGFDPMVIRFLMLQSHYSSTLDLSNEAILAAEKGFIRLKDSYLAIMSYDPSGLDDTHTVNDGEVEEIISTIEYRMLDDFNTSRSLSSVFDLVVVINKFLNEGLTLSKTAILNIQSTLKTYLIDVFGLKFDIQDNNLTNNLMELIIDIRAKARAEKNFEISDKIRDYLSSLNITIKDGKEKTTWVNDGEVEEIISTIEYRMLDDFNTSRSLSSVFDLVVVINKFLNEGLTLSKTAILNIQSTLKTYLIDVFGLKFDIQDNNLTNNLMELIIDIRAKARAEKNFEISDKIRDYLSSLNITIKDGKEKTTWGYN</sequence>
<name>A0A7R8WDC6_9CRUS</name>
<keyword evidence="8" id="KW-0547">Nucleotide-binding</keyword>
<dbReference type="Pfam" id="PF01406">
    <property type="entry name" value="tRNA-synt_1e"/>
    <property type="match status" value="1"/>
</dbReference>
<evidence type="ECO:0000256" key="1">
    <source>
        <dbReference type="ARBA" id="ARBA00001947"/>
    </source>
</evidence>
<dbReference type="EMBL" id="OB662141">
    <property type="protein sequence ID" value="CAD7229562.1"/>
    <property type="molecule type" value="Genomic_DNA"/>
</dbReference>
<dbReference type="GO" id="GO:0005829">
    <property type="term" value="C:cytosol"/>
    <property type="evidence" value="ECO:0007669"/>
    <property type="project" value="TreeGrafter"/>
</dbReference>
<dbReference type="SUPFAM" id="SSF47323">
    <property type="entry name" value="Anticodon-binding domain of a subclass of class I aminoacyl-tRNA synthetases"/>
    <property type="match status" value="2"/>
</dbReference>
<dbReference type="InterPro" id="IPR009080">
    <property type="entry name" value="tRNAsynth_Ia_anticodon-bd"/>
</dbReference>
<evidence type="ECO:0000256" key="8">
    <source>
        <dbReference type="ARBA" id="ARBA00022741"/>
    </source>
</evidence>
<comment type="similarity">
    <text evidence="3">Belongs to the class-I aminoacyl-tRNA synthetase family.</text>
</comment>